<organism evidence="2 3">
    <name type="scientific">Pseudonocardia xishanensis</name>
    <dbReference type="NCBI Taxonomy" id="630995"/>
    <lineage>
        <taxon>Bacteria</taxon>
        <taxon>Bacillati</taxon>
        <taxon>Actinomycetota</taxon>
        <taxon>Actinomycetes</taxon>
        <taxon>Pseudonocardiales</taxon>
        <taxon>Pseudonocardiaceae</taxon>
        <taxon>Pseudonocardia</taxon>
    </lineage>
</organism>
<gene>
    <name evidence="2" type="ORF">GCM10023175_58610</name>
</gene>
<keyword evidence="3" id="KW-1185">Reference proteome</keyword>
<comment type="caution">
    <text evidence="2">The sequence shown here is derived from an EMBL/GenBank/DDBJ whole genome shotgun (WGS) entry which is preliminary data.</text>
</comment>
<dbReference type="EMBL" id="BAABGT010000097">
    <property type="protein sequence ID" value="GAA4556434.1"/>
    <property type="molecule type" value="Genomic_DNA"/>
</dbReference>
<dbReference type="Proteomes" id="UP001501598">
    <property type="component" value="Unassembled WGS sequence"/>
</dbReference>
<reference evidence="3" key="1">
    <citation type="journal article" date="2019" name="Int. J. Syst. Evol. Microbiol.">
        <title>The Global Catalogue of Microorganisms (GCM) 10K type strain sequencing project: providing services to taxonomists for standard genome sequencing and annotation.</title>
        <authorList>
            <consortium name="The Broad Institute Genomics Platform"/>
            <consortium name="The Broad Institute Genome Sequencing Center for Infectious Disease"/>
            <person name="Wu L."/>
            <person name="Ma J."/>
        </authorList>
    </citation>
    <scope>NUCLEOTIDE SEQUENCE [LARGE SCALE GENOMIC DNA]</scope>
    <source>
        <strain evidence="3">JCM 17906</strain>
    </source>
</reference>
<evidence type="ECO:0000313" key="2">
    <source>
        <dbReference type="EMBL" id="GAA4556434.1"/>
    </source>
</evidence>
<protein>
    <submittedName>
        <fullName evidence="2">Uncharacterized protein</fullName>
    </submittedName>
</protein>
<proteinExistence type="predicted"/>
<name>A0ABP8S0U9_9PSEU</name>
<sequence>MTGRSAAQHGAAHPHDEHDALDPGDPEERGRDATPPDKPDDPEGATDSRAGTEDDPAAG</sequence>
<evidence type="ECO:0000313" key="3">
    <source>
        <dbReference type="Proteomes" id="UP001501598"/>
    </source>
</evidence>
<evidence type="ECO:0000256" key="1">
    <source>
        <dbReference type="SAM" id="MobiDB-lite"/>
    </source>
</evidence>
<feature type="compositionally biased region" description="Basic and acidic residues" evidence="1">
    <location>
        <begin position="13"/>
        <end position="41"/>
    </location>
</feature>
<accession>A0ABP8S0U9</accession>
<feature type="region of interest" description="Disordered" evidence="1">
    <location>
        <begin position="1"/>
        <end position="59"/>
    </location>
</feature>
<dbReference type="RefSeq" id="WP_345425716.1">
    <property type="nucleotide sequence ID" value="NZ_BAABGT010000097.1"/>
</dbReference>